<organism evidence="8 9">
    <name type="scientific">Ambrosia artemisiifolia</name>
    <name type="common">Common ragweed</name>
    <dbReference type="NCBI Taxonomy" id="4212"/>
    <lineage>
        <taxon>Eukaryota</taxon>
        <taxon>Viridiplantae</taxon>
        <taxon>Streptophyta</taxon>
        <taxon>Embryophyta</taxon>
        <taxon>Tracheophyta</taxon>
        <taxon>Spermatophyta</taxon>
        <taxon>Magnoliopsida</taxon>
        <taxon>eudicotyledons</taxon>
        <taxon>Gunneridae</taxon>
        <taxon>Pentapetalae</taxon>
        <taxon>asterids</taxon>
        <taxon>campanulids</taxon>
        <taxon>Asterales</taxon>
        <taxon>Asteraceae</taxon>
        <taxon>Asteroideae</taxon>
        <taxon>Heliantheae alliance</taxon>
        <taxon>Heliantheae</taxon>
        <taxon>Ambrosia</taxon>
    </lineage>
</organism>
<keyword evidence="2" id="KW-0472">Membrane</keyword>
<accession>A0AAD5CGD8</accession>
<keyword evidence="3" id="KW-0611">Plant defense</keyword>
<sequence length="168" mass="19252">MNPQGVTEFEPSIEWLNDDDCDTLLVYLPGFIKEQLKVLLRSRTLIISGQRKLHDNTWTRFRKEFPIAEHCDLTKINAKFEGSILNVKMPKSRTHVAKQEEKTTTNGPTPMPEKPKVHQEQADSKHEGSEKVVEKKDGNYEGRVNELKDSKGVCEDVSKKMVMELKVS</sequence>
<evidence type="ECO:0000256" key="4">
    <source>
        <dbReference type="PROSITE-ProRule" id="PRU00285"/>
    </source>
</evidence>
<dbReference type="GO" id="GO:0034605">
    <property type="term" value="P:cellular response to heat"/>
    <property type="evidence" value="ECO:0007669"/>
    <property type="project" value="TreeGrafter"/>
</dbReference>
<dbReference type="Gene3D" id="2.60.40.790">
    <property type="match status" value="1"/>
</dbReference>
<name>A0AAD5CGD8_AMBAR</name>
<evidence type="ECO:0000259" key="7">
    <source>
        <dbReference type="PROSITE" id="PS01031"/>
    </source>
</evidence>
<dbReference type="Proteomes" id="UP001206925">
    <property type="component" value="Unassembled WGS sequence"/>
</dbReference>
<dbReference type="InterPro" id="IPR008978">
    <property type="entry name" value="HSP20-like_chaperone"/>
</dbReference>
<comment type="subcellular location">
    <subcellularLocation>
        <location evidence="1">Cell membrane</location>
        <topology evidence="1">Single-pass membrane protein</topology>
    </subcellularLocation>
</comment>
<evidence type="ECO:0000313" key="9">
    <source>
        <dbReference type="Proteomes" id="UP001206925"/>
    </source>
</evidence>
<comment type="caution">
    <text evidence="8">The sequence shown here is derived from an EMBL/GenBank/DDBJ whole genome shotgun (WGS) entry which is preliminary data.</text>
</comment>
<feature type="non-terminal residue" evidence="8">
    <location>
        <position position="1"/>
    </location>
</feature>
<feature type="compositionally biased region" description="Basic and acidic residues" evidence="6">
    <location>
        <begin position="113"/>
        <end position="144"/>
    </location>
</feature>
<dbReference type="PANTHER" id="PTHR43670:SF73">
    <property type="entry name" value="INACTIVE PROTEIN RESTRICTED TEV MOVEMENT 2-LIKE"/>
    <property type="match status" value="1"/>
</dbReference>
<dbReference type="AlphaFoldDB" id="A0AAD5CGD8"/>
<feature type="domain" description="SHSP" evidence="7">
    <location>
        <begin position="4"/>
        <end position="106"/>
    </location>
</feature>
<evidence type="ECO:0000256" key="3">
    <source>
        <dbReference type="ARBA" id="ARBA00022821"/>
    </source>
</evidence>
<gene>
    <name evidence="8" type="ORF">M8C21_016565</name>
</gene>
<evidence type="ECO:0000256" key="1">
    <source>
        <dbReference type="ARBA" id="ARBA00004162"/>
    </source>
</evidence>
<dbReference type="InterPro" id="IPR002068">
    <property type="entry name" value="A-crystallin/Hsp20_dom"/>
</dbReference>
<keyword evidence="2" id="KW-1003">Cell membrane</keyword>
<dbReference type="PROSITE" id="PS01031">
    <property type="entry name" value="SHSP"/>
    <property type="match status" value="1"/>
</dbReference>
<feature type="region of interest" description="Disordered" evidence="6">
    <location>
        <begin position="91"/>
        <end position="144"/>
    </location>
</feature>
<evidence type="ECO:0000313" key="8">
    <source>
        <dbReference type="EMBL" id="KAI7740999.1"/>
    </source>
</evidence>
<dbReference type="GO" id="GO:0006952">
    <property type="term" value="P:defense response"/>
    <property type="evidence" value="ECO:0007669"/>
    <property type="project" value="UniProtKB-KW"/>
</dbReference>
<dbReference type="Pfam" id="PF00011">
    <property type="entry name" value="HSP20"/>
    <property type="match status" value="1"/>
</dbReference>
<protein>
    <recommendedName>
        <fullName evidence="7">SHSP domain-containing protein</fullName>
    </recommendedName>
</protein>
<dbReference type="GO" id="GO:0005886">
    <property type="term" value="C:plasma membrane"/>
    <property type="evidence" value="ECO:0007669"/>
    <property type="project" value="UniProtKB-SubCell"/>
</dbReference>
<dbReference type="SUPFAM" id="SSF49764">
    <property type="entry name" value="HSP20-like chaperones"/>
    <property type="match status" value="1"/>
</dbReference>
<evidence type="ECO:0000256" key="6">
    <source>
        <dbReference type="SAM" id="MobiDB-lite"/>
    </source>
</evidence>
<reference evidence="8" key="1">
    <citation type="submission" date="2022-06" db="EMBL/GenBank/DDBJ databases">
        <title>Uncovering the hologenomic basis of an extraordinary plant invasion.</title>
        <authorList>
            <person name="Bieker V.C."/>
            <person name="Martin M.D."/>
            <person name="Gilbert T."/>
            <person name="Hodgins K."/>
            <person name="Battlay P."/>
            <person name="Petersen B."/>
            <person name="Wilson J."/>
        </authorList>
    </citation>
    <scope>NUCLEOTIDE SEQUENCE</scope>
    <source>
        <strain evidence="8">AA19_3_7</strain>
        <tissue evidence="8">Leaf</tissue>
    </source>
</reference>
<dbReference type="CDD" id="cd06464">
    <property type="entry name" value="ACD_sHsps-like"/>
    <property type="match status" value="1"/>
</dbReference>
<dbReference type="PANTHER" id="PTHR43670">
    <property type="entry name" value="HEAT SHOCK PROTEIN 26"/>
    <property type="match status" value="1"/>
</dbReference>
<keyword evidence="9" id="KW-1185">Reference proteome</keyword>
<evidence type="ECO:0000256" key="2">
    <source>
        <dbReference type="ARBA" id="ARBA00022475"/>
    </source>
</evidence>
<proteinExistence type="inferred from homology"/>
<comment type="similarity">
    <text evidence="4 5">Belongs to the small heat shock protein (HSP20) family.</text>
</comment>
<evidence type="ECO:0000256" key="5">
    <source>
        <dbReference type="RuleBase" id="RU003616"/>
    </source>
</evidence>
<dbReference type="EMBL" id="JAMZMK010008306">
    <property type="protein sequence ID" value="KAI7740999.1"/>
    <property type="molecule type" value="Genomic_DNA"/>
</dbReference>